<organism evidence="2 3">
    <name type="scientific">Mucilaginibacter agri</name>
    <dbReference type="NCBI Taxonomy" id="2695265"/>
    <lineage>
        <taxon>Bacteria</taxon>
        <taxon>Pseudomonadati</taxon>
        <taxon>Bacteroidota</taxon>
        <taxon>Sphingobacteriia</taxon>
        <taxon>Sphingobacteriales</taxon>
        <taxon>Sphingobacteriaceae</taxon>
        <taxon>Mucilaginibacter</taxon>
    </lineage>
</organism>
<name>A0A966DSQ5_9SPHI</name>
<feature type="transmembrane region" description="Helical" evidence="1">
    <location>
        <begin position="17"/>
        <end position="35"/>
    </location>
</feature>
<dbReference type="EMBL" id="WWEO01000043">
    <property type="protein sequence ID" value="NCD70418.1"/>
    <property type="molecule type" value="Genomic_DNA"/>
</dbReference>
<feature type="transmembrane region" description="Helical" evidence="1">
    <location>
        <begin position="41"/>
        <end position="58"/>
    </location>
</feature>
<keyword evidence="3" id="KW-1185">Reference proteome</keyword>
<keyword evidence="1" id="KW-0472">Membrane</keyword>
<gene>
    <name evidence="2" type="ORF">GSY63_13700</name>
</gene>
<keyword evidence="1" id="KW-1133">Transmembrane helix</keyword>
<accession>A0A966DSQ5</accession>
<reference evidence="2" key="1">
    <citation type="submission" date="2020-01" db="EMBL/GenBank/DDBJ databases">
        <authorList>
            <person name="Seo Y.L."/>
        </authorList>
    </citation>
    <scope>NUCLEOTIDE SEQUENCE</scope>
    <source>
        <strain evidence="2">R11</strain>
    </source>
</reference>
<comment type="caution">
    <text evidence="2">The sequence shown here is derived from an EMBL/GenBank/DDBJ whole genome shotgun (WGS) entry which is preliminary data.</text>
</comment>
<feature type="transmembrane region" description="Helical" evidence="1">
    <location>
        <begin position="70"/>
        <end position="90"/>
    </location>
</feature>
<reference evidence="2" key="2">
    <citation type="submission" date="2020-10" db="EMBL/GenBank/DDBJ databases">
        <title>Mucilaginibacter sp. nov., isolated from soil.</title>
        <authorList>
            <person name="Jeon C.O."/>
        </authorList>
    </citation>
    <scope>NUCLEOTIDE SEQUENCE</scope>
    <source>
        <strain evidence="2">R11</strain>
    </source>
</reference>
<dbReference type="AlphaFoldDB" id="A0A966DSQ5"/>
<dbReference type="RefSeq" id="WP_166586398.1">
    <property type="nucleotide sequence ID" value="NZ_WWEO01000043.1"/>
</dbReference>
<evidence type="ECO:0000256" key="1">
    <source>
        <dbReference type="SAM" id="Phobius"/>
    </source>
</evidence>
<evidence type="ECO:0000313" key="2">
    <source>
        <dbReference type="EMBL" id="NCD70418.1"/>
    </source>
</evidence>
<dbReference type="Proteomes" id="UP000638732">
    <property type="component" value="Unassembled WGS sequence"/>
</dbReference>
<protein>
    <submittedName>
        <fullName evidence="2">Uncharacterized protein</fullName>
    </submittedName>
</protein>
<keyword evidence="1" id="KW-0812">Transmembrane</keyword>
<sequence>MVPEEVFKRRHYGTPPLFSLIIVNSVLICFIVPFFATCGTIHWLFWVFLALLSTYNFFTVRRYREELTKVMLIAYGISLVVEVAGILLFLHKTCSPTL</sequence>
<evidence type="ECO:0000313" key="3">
    <source>
        <dbReference type="Proteomes" id="UP000638732"/>
    </source>
</evidence>
<proteinExistence type="predicted"/>